<keyword evidence="2" id="KW-0732">Signal</keyword>
<proteinExistence type="predicted"/>
<name>A0ABT3MTK6_9GAMM</name>
<keyword evidence="4" id="KW-1185">Reference proteome</keyword>
<evidence type="ECO:0000256" key="1">
    <source>
        <dbReference type="SAM" id="MobiDB-lite"/>
    </source>
</evidence>
<reference evidence="3 4" key="1">
    <citation type="submission" date="2022-10" db="EMBL/GenBank/DDBJ databases">
        <title>High-quality genome sequences of two octocoral-associated bacteria, Endozoicomonas euniceicola EF212 and Endozoicomonas gorgoniicola PS125.</title>
        <authorList>
            <person name="Chiou Y.-J."/>
            <person name="Chen Y.-H."/>
        </authorList>
    </citation>
    <scope>NUCLEOTIDE SEQUENCE [LARGE SCALE GENOMIC DNA]</scope>
    <source>
        <strain evidence="3 4">PS125</strain>
    </source>
</reference>
<accession>A0ABT3MTK6</accession>
<dbReference type="InterPro" id="IPR010927">
    <property type="entry name" value="T4SS_TraH"/>
</dbReference>
<gene>
    <name evidence="3" type="ORF">NX722_08520</name>
</gene>
<evidence type="ECO:0000313" key="3">
    <source>
        <dbReference type="EMBL" id="MCW7552687.1"/>
    </source>
</evidence>
<evidence type="ECO:0000256" key="2">
    <source>
        <dbReference type="SAM" id="SignalP"/>
    </source>
</evidence>
<feature type="signal peptide" evidence="2">
    <location>
        <begin position="1"/>
        <end position="33"/>
    </location>
</feature>
<dbReference type="Proteomes" id="UP001209854">
    <property type="component" value="Unassembled WGS sequence"/>
</dbReference>
<sequence length="478" mass="52980">MSKPRLMSIRRKCLFRCLFLCLLIASSITLVQASSLQQELNKMLNSLSTQSDPAVYQTQRRGVISGGAFHARTRINETNLTGFVPPEFSAGCGGIDLYGGSFSFINSEQFNKLIRDIAGNASGYLLGLAISAMNEKAYQHIEALQEKIMHLNSLFSNSCQMGQGLVNSMPMPAAMKKFQTDASLNISRANVADTFQSFTGTGLSDRDPVKAWRQSASPLDQEKLLGNLVWNALKKSSAITGNEYREAVMSLTGTIIVSMNPGDTQPKLFSYIGNQLKVEDLIYGSEQVSLYRCQDHSGCLSMNLVDKQKLSGLAEHLTQQLNALADHWHQNARSILQTVNGVSATALLHNLPVGTGAMIRNLTAADVQLAKLFINQASPHIAFYMVHQFIEDLHQITTSIINMEGDYHPFAQQLQATLNSSRTQLHRELQRLGERYGRFGELIQDYRHMLAVAEQKRYQKLPPAKAERSPSRVNPANP</sequence>
<dbReference type="Pfam" id="PF06122">
    <property type="entry name" value="TraH"/>
    <property type="match status" value="1"/>
</dbReference>
<dbReference type="RefSeq" id="WP_262567617.1">
    <property type="nucleotide sequence ID" value="NZ_JAPFCC010000001.1"/>
</dbReference>
<feature type="region of interest" description="Disordered" evidence="1">
    <location>
        <begin position="459"/>
        <end position="478"/>
    </location>
</feature>
<feature type="chain" id="PRO_5045878842" evidence="2">
    <location>
        <begin position="34"/>
        <end position="478"/>
    </location>
</feature>
<comment type="caution">
    <text evidence="3">The sequence shown here is derived from an EMBL/GenBank/DDBJ whole genome shotgun (WGS) entry which is preliminary data.</text>
</comment>
<evidence type="ECO:0000313" key="4">
    <source>
        <dbReference type="Proteomes" id="UP001209854"/>
    </source>
</evidence>
<organism evidence="3 4">
    <name type="scientific">Endozoicomonas gorgoniicola</name>
    <dbReference type="NCBI Taxonomy" id="1234144"/>
    <lineage>
        <taxon>Bacteria</taxon>
        <taxon>Pseudomonadati</taxon>
        <taxon>Pseudomonadota</taxon>
        <taxon>Gammaproteobacteria</taxon>
        <taxon>Oceanospirillales</taxon>
        <taxon>Endozoicomonadaceae</taxon>
        <taxon>Endozoicomonas</taxon>
    </lineage>
</organism>
<dbReference type="EMBL" id="JAPFCC010000001">
    <property type="protein sequence ID" value="MCW7552687.1"/>
    <property type="molecule type" value="Genomic_DNA"/>
</dbReference>
<protein>
    <submittedName>
        <fullName evidence="3">Conjugal transfer protein TraH</fullName>
    </submittedName>
</protein>